<dbReference type="RefSeq" id="WP_109604419.1">
    <property type="nucleotide sequence ID" value="NZ_JAMHJO010000003.1"/>
</dbReference>
<dbReference type="InterPro" id="IPR050313">
    <property type="entry name" value="Carb_Metab_HTH_regulators"/>
</dbReference>
<dbReference type="SMART" id="SM00420">
    <property type="entry name" value="HTH_DEOR"/>
    <property type="match status" value="1"/>
</dbReference>
<dbReference type="Proteomes" id="UP000245921">
    <property type="component" value="Unassembled WGS sequence"/>
</dbReference>
<dbReference type="SUPFAM" id="SSF100950">
    <property type="entry name" value="NagB/RpiA/CoA transferase-like"/>
    <property type="match status" value="1"/>
</dbReference>
<dbReference type="AlphaFoldDB" id="A0AA45C7V3"/>
<dbReference type="InterPro" id="IPR036390">
    <property type="entry name" value="WH_DNA-bd_sf"/>
</dbReference>
<dbReference type="GO" id="GO:0003700">
    <property type="term" value="F:DNA-binding transcription factor activity"/>
    <property type="evidence" value="ECO:0007669"/>
    <property type="project" value="InterPro"/>
</dbReference>
<dbReference type="Gene3D" id="1.10.10.10">
    <property type="entry name" value="Winged helix-like DNA-binding domain superfamily/Winged helix DNA-binding domain"/>
    <property type="match status" value="1"/>
</dbReference>
<dbReference type="InterPro" id="IPR036388">
    <property type="entry name" value="WH-like_DNA-bd_sf"/>
</dbReference>
<sequence length="253" mass="28870">MLKEIRHSKILQLIKDNKTISTKKIAKELKSPEVTIRKDLAYLEKLGKINRIHGGASIIEKSMISELTMQEKKVKNIELKKKIAKNALSLIKKNDYIFLDSGSTTLEISELILKHIDFQMTVFTNSIEILSKLSLKNNIDLYVIGNHLRKKTGAFVFSDYDDDITEKMILSKSFIGANAFDSNFAYTPTSEEAKIKNKMIEISQTPILIADSTKTNTISLWKISEIQKFKMIITDEKTELIKELEEDGLKIII</sequence>
<evidence type="ECO:0000313" key="4">
    <source>
        <dbReference type="EMBL" id="PWJ95511.1"/>
    </source>
</evidence>
<evidence type="ECO:0000313" key="5">
    <source>
        <dbReference type="Proteomes" id="UP000245921"/>
    </source>
</evidence>
<organism evidence="4 5">
    <name type="scientific">Oceanotoga teriensis</name>
    <dbReference type="NCBI Taxonomy" id="515440"/>
    <lineage>
        <taxon>Bacteria</taxon>
        <taxon>Thermotogati</taxon>
        <taxon>Thermotogota</taxon>
        <taxon>Thermotogae</taxon>
        <taxon>Petrotogales</taxon>
        <taxon>Petrotogaceae</taxon>
        <taxon>Oceanotoga</taxon>
    </lineage>
</organism>
<protein>
    <submittedName>
        <fullName evidence="4">DeoR family transcriptional regulator</fullName>
    </submittedName>
</protein>
<evidence type="ECO:0000259" key="3">
    <source>
        <dbReference type="PROSITE" id="PS51000"/>
    </source>
</evidence>
<dbReference type="PROSITE" id="PS51000">
    <property type="entry name" value="HTH_DEOR_2"/>
    <property type="match status" value="1"/>
</dbReference>
<dbReference type="InterPro" id="IPR037171">
    <property type="entry name" value="NagB/RpiA_transferase-like"/>
</dbReference>
<dbReference type="EMBL" id="QGGI01000005">
    <property type="protein sequence ID" value="PWJ95511.1"/>
    <property type="molecule type" value="Genomic_DNA"/>
</dbReference>
<dbReference type="Gene3D" id="3.40.50.1360">
    <property type="match status" value="1"/>
</dbReference>
<dbReference type="SUPFAM" id="SSF46785">
    <property type="entry name" value="Winged helix' DNA-binding domain"/>
    <property type="match status" value="1"/>
</dbReference>
<dbReference type="PANTHER" id="PTHR30363">
    <property type="entry name" value="HTH-TYPE TRANSCRIPTIONAL REGULATOR SRLR-RELATED"/>
    <property type="match status" value="1"/>
</dbReference>
<accession>A0AA45C7V3</accession>
<dbReference type="Pfam" id="PF08220">
    <property type="entry name" value="HTH_DeoR"/>
    <property type="match status" value="1"/>
</dbReference>
<proteinExistence type="predicted"/>
<dbReference type="SMART" id="SM01134">
    <property type="entry name" value="DeoRC"/>
    <property type="match status" value="1"/>
</dbReference>
<keyword evidence="2" id="KW-0804">Transcription</keyword>
<keyword evidence="5" id="KW-1185">Reference proteome</keyword>
<evidence type="ECO:0000256" key="1">
    <source>
        <dbReference type="ARBA" id="ARBA00023015"/>
    </source>
</evidence>
<evidence type="ECO:0000256" key="2">
    <source>
        <dbReference type="ARBA" id="ARBA00023163"/>
    </source>
</evidence>
<feature type="domain" description="HTH deoR-type" evidence="3">
    <location>
        <begin position="3"/>
        <end position="58"/>
    </location>
</feature>
<dbReference type="InterPro" id="IPR001034">
    <property type="entry name" value="DeoR_HTH"/>
</dbReference>
<gene>
    <name evidence="4" type="ORF">C7380_105141</name>
</gene>
<comment type="caution">
    <text evidence="4">The sequence shown here is derived from an EMBL/GenBank/DDBJ whole genome shotgun (WGS) entry which is preliminary data.</text>
</comment>
<dbReference type="Pfam" id="PF00455">
    <property type="entry name" value="DeoRC"/>
    <property type="match status" value="1"/>
</dbReference>
<reference evidence="4 5" key="1">
    <citation type="submission" date="2018-05" db="EMBL/GenBank/DDBJ databases">
        <title>Genomic Encyclopedia of Type Strains, Phase IV (KMG-IV): sequencing the most valuable type-strain genomes for metagenomic binning, comparative biology and taxonomic classification.</title>
        <authorList>
            <person name="Goeker M."/>
        </authorList>
    </citation>
    <scope>NUCLEOTIDE SEQUENCE [LARGE SCALE GENOMIC DNA]</scope>
    <source>
        <strain evidence="4 5">DSM 24906</strain>
    </source>
</reference>
<dbReference type="PANTHER" id="PTHR30363:SF44">
    <property type="entry name" value="AGA OPERON TRANSCRIPTIONAL REPRESSOR-RELATED"/>
    <property type="match status" value="1"/>
</dbReference>
<dbReference type="InterPro" id="IPR014036">
    <property type="entry name" value="DeoR-like_C"/>
</dbReference>
<name>A0AA45C7V3_9BACT</name>
<keyword evidence="1" id="KW-0805">Transcription regulation</keyword>